<dbReference type="eggNOG" id="ENOG502T127">
    <property type="taxonomic scope" value="Eukaryota"/>
</dbReference>
<dbReference type="AlphaFoldDB" id="D7FY36"/>
<dbReference type="InParanoid" id="D7FY36"/>
<dbReference type="SUPFAM" id="SSF54160">
    <property type="entry name" value="Chromo domain-like"/>
    <property type="match status" value="1"/>
</dbReference>
<keyword evidence="2" id="KW-1133">Transmembrane helix</keyword>
<dbReference type="InterPro" id="IPR016197">
    <property type="entry name" value="Chromo-like_dom_sf"/>
</dbReference>
<protein>
    <recommendedName>
        <fullName evidence="5">Agenet domain-containing protein</fullName>
    </recommendedName>
</protein>
<sequence>MLRIDAKRLTSLSSSLLSVCLSVSVSVFVSVSLFTPSLPPFLSLYSTVENLVVAVAAKFKQEVTASLPLHVLQDFREAAEGDGLWREAYDERFPVLQSETSESAGQGGPDAGGGGCGPVDCREATATKPTASGRNSSTGDEKGDGFKGRYKRRLLDPHVGDEVQVAWKGKFRLESLEVYDGTAWWLARVVDKGEKPGYYKVHYPGWEPKWDEWVVRDRLRWGNEHLAAPLKGIPLQAGDAVEVWCKGLHVPGAWLEAVVYEVEKERVYLGEVLTSGHFWARTEHVRLIQKGPVDDDGGEFRLGYTSACRRRSNSVLLQCLTDAGFTTESTCCYCSVQ</sequence>
<feature type="compositionally biased region" description="Polar residues" evidence="1">
    <location>
        <begin position="127"/>
        <end position="138"/>
    </location>
</feature>
<gene>
    <name evidence="3" type="ORF">Esi_0339_0022</name>
</gene>
<accession>D7FY36</accession>
<keyword evidence="4" id="KW-1185">Reference proteome</keyword>
<proteinExistence type="predicted"/>
<dbReference type="Proteomes" id="UP000002630">
    <property type="component" value="Unassembled WGS sequence"/>
</dbReference>
<feature type="compositionally biased region" description="Gly residues" evidence="1">
    <location>
        <begin position="105"/>
        <end position="117"/>
    </location>
</feature>
<evidence type="ECO:0008006" key="5">
    <source>
        <dbReference type="Google" id="ProtNLM"/>
    </source>
</evidence>
<evidence type="ECO:0000256" key="2">
    <source>
        <dbReference type="SAM" id="Phobius"/>
    </source>
</evidence>
<evidence type="ECO:0000313" key="4">
    <source>
        <dbReference type="Proteomes" id="UP000002630"/>
    </source>
</evidence>
<feature type="transmembrane region" description="Helical" evidence="2">
    <location>
        <begin position="12"/>
        <end position="34"/>
    </location>
</feature>
<reference evidence="3 4" key="1">
    <citation type="journal article" date="2010" name="Nature">
        <title>The Ectocarpus genome and the independent evolution of multicellularity in brown algae.</title>
        <authorList>
            <person name="Cock J.M."/>
            <person name="Sterck L."/>
            <person name="Rouze P."/>
            <person name="Scornet D."/>
            <person name="Allen A.E."/>
            <person name="Amoutzias G."/>
            <person name="Anthouard V."/>
            <person name="Artiguenave F."/>
            <person name="Aury J.M."/>
            <person name="Badger J.H."/>
            <person name="Beszteri B."/>
            <person name="Billiau K."/>
            <person name="Bonnet E."/>
            <person name="Bothwell J.H."/>
            <person name="Bowler C."/>
            <person name="Boyen C."/>
            <person name="Brownlee C."/>
            <person name="Carrano C.J."/>
            <person name="Charrier B."/>
            <person name="Cho G.Y."/>
            <person name="Coelho S.M."/>
            <person name="Collen J."/>
            <person name="Corre E."/>
            <person name="Da Silva C."/>
            <person name="Delage L."/>
            <person name="Delaroque N."/>
            <person name="Dittami S.M."/>
            <person name="Doulbeau S."/>
            <person name="Elias M."/>
            <person name="Farnham G."/>
            <person name="Gachon C.M."/>
            <person name="Gschloessl B."/>
            <person name="Heesch S."/>
            <person name="Jabbari K."/>
            <person name="Jubin C."/>
            <person name="Kawai H."/>
            <person name="Kimura K."/>
            <person name="Kloareg B."/>
            <person name="Kupper F.C."/>
            <person name="Lang D."/>
            <person name="Le Bail A."/>
            <person name="Leblanc C."/>
            <person name="Lerouge P."/>
            <person name="Lohr M."/>
            <person name="Lopez P.J."/>
            <person name="Martens C."/>
            <person name="Maumus F."/>
            <person name="Michel G."/>
            <person name="Miranda-Saavedra D."/>
            <person name="Morales J."/>
            <person name="Moreau H."/>
            <person name="Motomura T."/>
            <person name="Nagasato C."/>
            <person name="Napoli C.A."/>
            <person name="Nelson D.R."/>
            <person name="Nyvall-Collen P."/>
            <person name="Peters A.F."/>
            <person name="Pommier C."/>
            <person name="Potin P."/>
            <person name="Poulain J."/>
            <person name="Quesneville H."/>
            <person name="Read B."/>
            <person name="Rensing S.A."/>
            <person name="Ritter A."/>
            <person name="Rousvoal S."/>
            <person name="Samanta M."/>
            <person name="Samson G."/>
            <person name="Schroeder D.C."/>
            <person name="Segurens B."/>
            <person name="Strittmatter M."/>
            <person name="Tonon T."/>
            <person name="Tregear J.W."/>
            <person name="Valentin K."/>
            <person name="von Dassow P."/>
            <person name="Yamagishi T."/>
            <person name="Van de Peer Y."/>
            <person name="Wincker P."/>
        </authorList>
    </citation>
    <scope>NUCLEOTIDE SEQUENCE [LARGE SCALE GENOMIC DNA]</scope>
    <source>
        <strain evidence="4">Ec32 / CCAP1310/4</strain>
    </source>
</reference>
<dbReference type="EMBL" id="FN649760">
    <property type="protein sequence ID" value="CBJ32449.1"/>
    <property type="molecule type" value="Genomic_DNA"/>
</dbReference>
<organism evidence="3 4">
    <name type="scientific">Ectocarpus siliculosus</name>
    <name type="common">Brown alga</name>
    <name type="synonym">Conferva siliculosa</name>
    <dbReference type="NCBI Taxonomy" id="2880"/>
    <lineage>
        <taxon>Eukaryota</taxon>
        <taxon>Sar</taxon>
        <taxon>Stramenopiles</taxon>
        <taxon>Ochrophyta</taxon>
        <taxon>PX clade</taxon>
        <taxon>Phaeophyceae</taxon>
        <taxon>Ectocarpales</taxon>
        <taxon>Ectocarpaceae</taxon>
        <taxon>Ectocarpus</taxon>
    </lineage>
</organism>
<feature type="region of interest" description="Disordered" evidence="1">
    <location>
        <begin position="99"/>
        <end position="145"/>
    </location>
</feature>
<name>D7FY36_ECTSI</name>
<evidence type="ECO:0000313" key="3">
    <source>
        <dbReference type="EMBL" id="CBJ32449.1"/>
    </source>
</evidence>
<evidence type="ECO:0000256" key="1">
    <source>
        <dbReference type="SAM" id="MobiDB-lite"/>
    </source>
</evidence>
<dbReference type="OrthoDB" id="124855at2759"/>
<dbReference type="Gene3D" id="2.30.30.140">
    <property type="match status" value="1"/>
</dbReference>
<keyword evidence="2" id="KW-0472">Membrane</keyword>
<keyword evidence="2" id="KW-0812">Transmembrane</keyword>